<name>A0ABT1G9E6_9GAMM</name>
<evidence type="ECO:0000256" key="1">
    <source>
        <dbReference type="SAM" id="Phobius"/>
    </source>
</evidence>
<gene>
    <name evidence="2" type="ORF">J2T60_001946</name>
</gene>
<organism evidence="2 3">
    <name type="scientific">Natronospira proteinivora</name>
    <dbReference type="NCBI Taxonomy" id="1807133"/>
    <lineage>
        <taxon>Bacteria</taxon>
        <taxon>Pseudomonadati</taxon>
        <taxon>Pseudomonadota</taxon>
        <taxon>Gammaproteobacteria</taxon>
        <taxon>Natronospirales</taxon>
        <taxon>Natronospiraceae</taxon>
        <taxon>Natronospira</taxon>
    </lineage>
</organism>
<reference evidence="2 3" key="1">
    <citation type="submission" date="2022-03" db="EMBL/GenBank/DDBJ databases">
        <title>Genomic Encyclopedia of Type Strains, Phase III (KMG-III): the genomes of soil and plant-associated and newly described type strains.</title>
        <authorList>
            <person name="Whitman W."/>
        </authorList>
    </citation>
    <scope>NUCLEOTIDE SEQUENCE [LARGE SCALE GENOMIC DNA]</scope>
    <source>
        <strain evidence="2 3">BSker1</strain>
    </source>
</reference>
<comment type="caution">
    <text evidence="2">The sequence shown here is derived from an EMBL/GenBank/DDBJ whole genome shotgun (WGS) entry which is preliminary data.</text>
</comment>
<evidence type="ECO:0000313" key="2">
    <source>
        <dbReference type="EMBL" id="MCP1727946.1"/>
    </source>
</evidence>
<dbReference type="RefSeq" id="WP_253449069.1">
    <property type="nucleotide sequence ID" value="NZ_JALJYF010000002.1"/>
</dbReference>
<feature type="transmembrane region" description="Helical" evidence="1">
    <location>
        <begin position="12"/>
        <end position="34"/>
    </location>
</feature>
<keyword evidence="3" id="KW-1185">Reference proteome</keyword>
<dbReference type="Proteomes" id="UP001523550">
    <property type="component" value="Unassembled WGS sequence"/>
</dbReference>
<protein>
    <recommendedName>
        <fullName evidence="4">Cytochrome oxidase Cu insertion factor (SCO1/SenC/PrrC family)</fullName>
    </recommendedName>
</protein>
<keyword evidence="1" id="KW-0472">Membrane</keyword>
<dbReference type="Gene3D" id="3.40.30.10">
    <property type="entry name" value="Glutaredoxin"/>
    <property type="match status" value="1"/>
</dbReference>
<dbReference type="InterPro" id="IPR036249">
    <property type="entry name" value="Thioredoxin-like_sf"/>
</dbReference>
<keyword evidence="1" id="KW-1133">Transmembrane helix</keyword>
<proteinExistence type="predicted"/>
<dbReference type="SUPFAM" id="SSF52833">
    <property type="entry name" value="Thioredoxin-like"/>
    <property type="match status" value="1"/>
</dbReference>
<sequence>MTVDPKTRRFRFTLILVFLVCVGPFILAWLFFAFRGAPEITDTTNKGELIHPAQPLEDVTLPALASREELSERPVLDGRKWTVVYLAADGCGADCREVLWGTRQIRLSLGRDMGRVQRVLLTPENDAQLEFFREEHADLTVFPIDHPAAEAFLEQFELEDGQVPAESGRLYIVDPLDNLMMYFPPGFDPDDFMDDMRRLLRASQIG</sequence>
<keyword evidence="1" id="KW-0812">Transmembrane</keyword>
<dbReference type="EMBL" id="JALJYF010000002">
    <property type="protein sequence ID" value="MCP1727946.1"/>
    <property type="molecule type" value="Genomic_DNA"/>
</dbReference>
<evidence type="ECO:0000313" key="3">
    <source>
        <dbReference type="Proteomes" id="UP001523550"/>
    </source>
</evidence>
<accession>A0ABT1G9E6</accession>
<evidence type="ECO:0008006" key="4">
    <source>
        <dbReference type="Google" id="ProtNLM"/>
    </source>
</evidence>